<evidence type="ECO:0000313" key="2">
    <source>
        <dbReference type="Proteomes" id="UP001595878"/>
    </source>
</evidence>
<dbReference type="Proteomes" id="UP001595878">
    <property type="component" value="Unassembled WGS sequence"/>
</dbReference>
<organism evidence="1 2">
    <name type="scientific">Dokdonia genika</name>
    <dbReference type="NCBI Taxonomy" id="308113"/>
    <lineage>
        <taxon>Bacteria</taxon>
        <taxon>Pseudomonadati</taxon>
        <taxon>Bacteroidota</taxon>
        <taxon>Flavobacteriia</taxon>
        <taxon>Flavobacteriales</taxon>
        <taxon>Flavobacteriaceae</taxon>
        <taxon>Dokdonia</taxon>
    </lineage>
</organism>
<accession>A0ABV9LBK1</accession>
<gene>
    <name evidence="1" type="ORF">ACFO5T_12645</name>
</gene>
<protein>
    <submittedName>
        <fullName evidence="1">Uncharacterized protein</fullName>
    </submittedName>
</protein>
<dbReference type="EMBL" id="JBHSHB010000024">
    <property type="protein sequence ID" value="MFC4691279.1"/>
    <property type="molecule type" value="Genomic_DNA"/>
</dbReference>
<reference evidence="2" key="1">
    <citation type="journal article" date="2019" name="Int. J. Syst. Evol. Microbiol.">
        <title>The Global Catalogue of Microorganisms (GCM) 10K type strain sequencing project: providing services to taxonomists for standard genome sequencing and annotation.</title>
        <authorList>
            <consortium name="The Broad Institute Genomics Platform"/>
            <consortium name="The Broad Institute Genome Sequencing Center for Infectious Disease"/>
            <person name="Wu L."/>
            <person name="Ma J."/>
        </authorList>
    </citation>
    <scope>NUCLEOTIDE SEQUENCE [LARGE SCALE GENOMIC DNA]</scope>
    <source>
        <strain evidence="2">CGMCC 4.7427</strain>
    </source>
</reference>
<evidence type="ECO:0000313" key="1">
    <source>
        <dbReference type="EMBL" id="MFC4691279.1"/>
    </source>
</evidence>
<dbReference type="RefSeq" id="WP_380034961.1">
    <property type="nucleotide sequence ID" value="NZ_JBHSHB010000024.1"/>
</dbReference>
<keyword evidence="2" id="KW-1185">Reference proteome</keyword>
<sequence>MPLQPKITIINRDPIALTFMLRAMGKEVFLERFRHSLAEYPRFSELYLLIDKNTCWLMSIGQYRDRMLFALRQEEVPMYGWQVTAKLERRRKNK</sequence>
<name>A0ABV9LBK1_9FLAO</name>
<comment type="caution">
    <text evidence="1">The sequence shown here is derived from an EMBL/GenBank/DDBJ whole genome shotgun (WGS) entry which is preliminary data.</text>
</comment>
<proteinExistence type="predicted"/>